<organism evidence="2 3">
    <name type="scientific">Marinobacter pelagius</name>
    <dbReference type="NCBI Taxonomy" id="379482"/>
    <lineage>
        <taxon>Bacteria</taxon>
        <taxon>Pseudomonadati</taxon>
        <taxon>Pseudomonadota</taxon>
        <taxon>Gammaproteobacteria</taxon>
        <taxon>Pseudomonadales</taxon>
        <taxon>Marinobacteraceae</taxon>
        <taxon>Marinobacter</taxon>
    </lineage>
</organism>
<evidence type="ECO:0000313" key="3">
    <source>
        <dbReference type="Proteomes" id="UP000199339"/>
    </source>
</evidence>
<reference evidence="3" key="1">
    <citation type="submission" date="2016-10" db="EMBL/GenBank/DDBJ databases">
        <authorList>
            <person name="Varghese N."/>
            <person name="Submissions S."/>
        </authorList>
    </citation>
    <scope>NUCLEOTIDE SEQUENCE [LARGE SCALE GENOMIC DNA]</scope>
    <source>
        <strain evidence="3">CGMCC 1.6775</strain>
    </source>
</reference>
<name>A0A1I4W6M4_9GAMM</name>
<feature type="chain" id="PRO_5011705083" evidence="1">
    <location>
        <begin position="22"/>
        <end position="149"/>
    </location>
</feature>
<evidence type="ECO:0000313" key="2">
    <source>
        <dbReference type="EMBL" id="SFN08860.1"/>
    </source>
</evidence>
<sequence>MKPRLVVLAILAMMMSMSALANDMAATCAALQMQLSKLDPANQEALKSQMAPILAECDKEDTSSYKESMTNGTLYCKSGDLCAEYDFELASDRKIYEPQCAQVASCPGNYSDKCTVTNDAVRGGQGTVDWTIYAYNGLVRDSAANLACE</sequence>
<dbReference type="RefSeq" id="WP_092002827.1">
    <property type="nucleotide sequence ID" value="NZ_FOUR01000004.1"/>
</dbReference>
<accession>A0A1I4W6M4</accession>
<dbReference type="EMBL" id="FOUR01000004">
    <property type="protein sequence ID" value="SFN08860.1"/>
    <property type="molecule type" value="Genomic_DNA"/>
</dbReference>
<keyword evidence="3" id="KW-1185">Reference proteome</keyword>
<protein>
    <submittedName>
        <fullName evidence="2">Uncharacterized protein</fullName>
    </submittedName>
</protein>
<evidence type="ECO:0000256" key="1">
    <source>
        <dbReference type="SAM" id="SignalP"/>
    </source>
</evidence>
<feature type="signal peptide" evidence="1">
    <location>
        <begin position="1"/>
        <end position="21"/>
    </location>
</feature>
<dbReference type="AlphaFoldDB" id="A0A1I4W6M4"/>
<dbReference type="Proteomes" id="UP000199339">
    <property type="component" value="Unassembled WGS sequence"/>
</dbReference>
<gene>
    <name evidence="2" type="ORF">SAMN04487961_2109</name>
</gene>
<proteinExistence type="predicted"/>
<keyword evidence="1" id="KW-0732">Signal</keyword>